<keyword evidence="10" id="KW-0413">Isomerase</keyword>
<dbReference type="Gene3D" id="1.10.590.10">
    <property type="entry name" value="Chorismate mutase, AroQ class superfamily, eukaryotic"/>
    <property type="match status" value="1"/>
</dbReference>
<gene>
    <name evidence="13" type="ORF">BC936DRAFT_139634</name>
</gene>
<keyword evidence="9" id="KW-0584">Phenylalanine biosynthesis</keyword>
<dbReference type="GO" id="GO:0009094">
    <property type="term" value="P:L-phenylalanine biosynthetic process"/>
    <property type="evidence" value="ECO:0007669"/>
    <property type="project" value="UniProtKB-KW"/>
</dbReference>
<evidence type="ECO:0000256" key="1">
    <source>
        <dbReference type="ARBA" id="ARBA00004496"/>
    </source>
</evidence>
<dbReference type="UniPathway" id="UPA00120">
    <property type="reaction ID" value="UER00203"/>
</dbReference>
<keyword evidence="6" id="KW-0827">Tyrosine biosynthesis</keyword>
<dbReference type="AlphaFoldDB" id="A0A433DHI0"/>
<sequence>MSTFRRYQSADYEYSFTNPKPHNYVLAPLNLTSVLKDDHYNINAEIFKLYVNNVIPSLNLVGDDQLYDLTATADITLLQAISRRIHYGKIVAESKFVGPTAAQYTALIKAKDEAGISALLTDAAQEAVVIARATAKASYYGATLDWVNNVLVPGTVKIPPKAVTDLYKNYLIPLTKVVEVHYLMHRLD</sequence>
<dbReference type="Proteomes" id="UP000268093">
    <property type="component" value="Unassembled WGS sequence"/>
</dbReference>
<dbReference type="GO" id="GO:0004106">
    <property type="term" value="F:chorismate mutase activity"/>
    <property type="evidence" value="ECO:0007669"/>
    <property type="project" value="UniProtKB-EC"/>
</dbReference>
<evidence type="ECO:0000256" key="4">
    <source>
        <dbReference type="ARBA" id="ARBA00020296"/>
    </source>
</evidence>
<evidence type="ECO:0000256" key="10">
    <source>
        <dbReference type="ARBA" id="ARBA00023235"/>
    </source>
</evidence>
<reference evidence="13 14" key="1">
    <citation type="journal article" date="2018" name="New Phytol.">
        <title>Phylogenomics of Endogonaceae and evolution of mycorrhizas within Mucoromycota.</title>
        <authorList>
            <person name="Chang Y."/>
            <person name="Desiro A."/>
            <person name="Na H."/>
            <person name="Sandor L."/>
            <person name="Lipzen A."/>
            <person name="Clum A."/>
            <person name="Barry K."/>
            <person name="Grigoriev I.V."/>
            <person name="Martin F.M."/>
            <person name="Stajich J.E."/>
            <person name="Smith M.E."/>
            <person name="Bonito G."/>
            <person name="Spatafora J.W."/>
        </authorList>
    </citation>
    <scope>NUCLEOTIDE SEQUENCE [LARGE SCALE GENOMIC DNA]</scope>
    <source>
        <strain evidence="13 14">GMNB39</strain>
    </source>
</reference>
<dbReference type="OrthoDB" id="191918at2759"/>
<evidence type="ECO:0000259" key="12">
    <source>
        <dbReference type="Pfam" id="PF01817"/>
    </source>
</evidence>
<evidence type="ECO:0000256" key="2">
    <source>
        <dbReference type="ARBA" id="ARBA00004817"/>
    </source>
</evidence>
<name>A0A433DHI0_9FUNG</name>
<dbReference type="InterPro" id="IPR002701">
    <property type="entry name" value="CM_II_prokaryot"/>
</dbReference>
<dbReference type="PANTHER" id="PTHR21145:SF12">
    <property type="entry name" value="CHORISMATE MUTASE"/>
    <property type="match status" value="1"/>
</dbReference>
<dbReference type="PROSITE" id="PS51169">
    <property type="entry name" value="CHORISMATE_MUT_3"/>
    <property type="match status" value="1"/>
</dbReference>
<keyword evidence="7" id="KW-0028">Amino-acid biosynthesis</keyword>
<evidence type="ECO:0000256" key="3">
    <source>
        <dbReference type="ARBA" id="ARBA00012404"/>
    </source>
</evidence>
<accession>A0A433DHI0</accession>
<feature type="domain" description="Chorismate mutase" evidence="12">
    <location>
        <begin position="70"/>
        <end position="179"/>
    </location>
</feature>
<dbReference type="InterPro" id="IPR037039">
    <property type="entry name" value="CM_AroQ_sf_eucaryotic"/>
</dbReference>
<organism evidence="13 14">
    <name type="scientific">Jimgerdemannia flammicorona</name>
    <dbReference type="NCBI Taxonomy" id="994334"/>
    <lineage>
        <taxon>Eukaryota</taxon>
        <taxon>Fungi</taxon>
        <taxon>Fungi incertae sedis</taxon>
        <taxon>Mucoromycota</taxon>
        <taxon>Mucoromycotina</taxon>
        <taxon>Endogonomycetes</taxon>
        <taxon>Endogonales</taxon>
        <taxon>Endogonaceae</taxon>
        <taxon>Jimgerdemannia</taxon>
    </lineage>
</organism>
<evidence type="ECO:0000256" key="11">
    <source>
        <dbReference type="ARBA" id="ARBA00023979"/>
    </source>
</evidence>
<dbReference type="InterPro" id="IPR008238">
    <property type="entry name" value="Chorismate_mutase_AroQ_euk"/>
</dbReference>
<dbReference type="GO" id="GO:0005737">
    <property type="term" value="C:cytoplasm"/>
    <property type="evidence" value="ECO:0007669"/>
    <property type="project" value="UniProtKB-SubCell"/>
</dbReference>
<evidence type="ECO:0000256" key="9">
    <source>
        <dbReference type="ARBA" id="ARBA00023222"/>
    </source>
</evidence>
<keyword evidence="5" id="KW-0963">Cytoplasm</keyword>
<comment type="catalytic activity">
    <reaction evidence="11">
        <text>chorismate = prephenate</text>
        <dbReference type="Rhea" id="RHEA:13897"/>
        <dbReference type="ChEBI" id="CHEBI:29748"/>
        <dbReference type="ChEBI" id="CHEBI:29934"/>
        <dbReference type="EC" id="5.4.99.5"/>
    </reaction>
    <physiologicalReaction direction="left-to-right" evidence="11">
        <dbReference type="Rhea" id="RHEA:13898"/>
    </physiologicalReaction>
</comment>
<comment type="caution">
    <text evidence="13">The sequence shown here is derived from an EMBL/GenBank/DDBJ whole genome shotgun (WGS) entry which is preliminary data.</text>
</comment>
<dbReference type="InterPro" id="IPR036263">
    <property type="entry name" value="Chorismate_II_sf"/>
</dbReference>
<evidence type="ECO:0000256" key="8">
    <source>
        <dbReference type="ARBA" id="ARBA00023141"/>
    </source>
</evidence>
<dbReference type="GO" id="GO:0046417">
    <property type="term" value="P:chorismate metabolic process"/>
    <property type="evidence" value="ECO:0007669"/>
    <property type="project" value="InterPro"/>
</dbReference>
<keyword evidence="8" id="KW-0057">Aromatic amino acid biosynthesis</keyword>
<comment type="pathway">
    <text evidence="2">Metabolic intermediate biosynthesis; prephenate biosynthesis; prephenate from chorismate: step 1/1.</text>
</comment>
<dbReference type="Pfam" id="PF01817">
    <property type="entry name" value="CM_2"/>
    <property type="match status" value="1"/>
</dbReference>
<evidence type="ECO:0000256" key="5">
    <source>
        <dbReference type="ARBA" id="ARBA00022490"/>
    </source>
</evidence>
<evidence type="ECO:0000256" key="7">
    <source>
        <dbReference type="ARBA" id="ARBA00022605"/>
    </source>
</evidence>
<proteinExistence type="predicted"/>
<dbReference type="GO" id="GO:0006571">
    <property type="term" value="P:tyrosine biosynthetic process"/>
    <property type="evidence" value="ECO:0007669"/>
    <property type="project" value="UniProtKB-KW"/>
</dbReference>
<dbReference type="EMBL" id="RBNI01001551">
    <property type="protein sequence ID" value="RUP50323.1"/>
    <property type="molecule type" value="Genomic_DNA"/>
</dbReference>
<comment type="subcellular location">
    <subcellularLocation>
        <location evidence="1">Cytoplasm</location>
    </subcellularLocation>
</comment>
<keyword evidence="14" id="KW-1185">Reference proteome</keyword>
<evidence type="ECO:0000313" key="13">
    <source>
        <dbReference type="EMBL" id="RUP50323.1"/>
    </source>
</evidence>
<dbReference type="SUPFAM" id="SSF48600">
    <property type="entry name" value="Chorismate mutase II"/>
    <property type="match status" value="1"/>
</dbReference>
<evidence type="ECO:0000256" key="6">
    <source>
        <dbReference type="ARBA" id="ARBA00022498"/>
    </source>
</evidence>
<protein>
    <recommendedName>
        <fullName evidence="4">Chorismate mutase</fullName>
        <ecNumber evidence="3">5.4.99.5</ecNumber>
    </recommendedName>
</protein>
<evidence type="ECO:0000313" key="14">
    <source>
        <dbReference type="Proteomes" id="UP000268093"/>
    </source>
</evidence>
<dbReference type="EC" id="5.4.99.5" evidence="3"/>
<dbReference type="PANTHER" id="PTHR21145">
    <property type="entry name" value="CHORISMATE MUTASE"/>
    <property type="match status" value="1"/>
</dbReference>